<dbReference type="GO" id="GO:0005737">
    <property type="term" value="C:cytoplasm"/>
    <property type="evidence" value="ECO:0007669"/>
    <property type="project" value="TreeGrafter"/>
</dbReference>
<evidence type="ECO:0000313" key="3">
    <source>
        <dbReference type="WBParaSite" id="scf7180000418905.g3091"/>
    </source>
</evidence>
<organism evidence="2 3">
    <name type="scientific">Meloidogyne floridensis</name>
    <dbReference type="NCBI Taxonomy" id="298350"/>
    <lineage>
        <taxon>Eukaryota</taxon>
        <taxon>Metazoa</taxon>
        <taxon>Ecdysozoa</taxon>
        <taxon>Nematoda</taxon>
        <taxon>Chromadorea</taxon>
        <taxon>Rhabditida</taxon>
        <taxon>Tylenchina</taxon>
        <taxon>Tylenchomorpha</taxon>
        <taxon>Tylenchoidea</taxon>
        <taxon>Meloidogynidae</taxon>
        <taxon>Meloidogyninae</taxon>
        <taxon>Meloidogyne</taxon>
    </lineage>
</organism>
<protein>
    <submittedName>
        <fullName evidence="3">Uncharacterized protein</fullName>
    </submittedName>
</protein>
<dbReference type="AlphaFoldDB" id="A0A915NLZ3"/>
<dbReference type="GO" id="GO:0005730">
    <property type="term" value="C:nucleolus"/>
    <property type="evidence" value="ECO:0007669"/>
    <property type="project" value="TreeGrafter"/>
</dbReference>
<sequence length="474" mass="55975">MKRQISKKKLKQNSQQNCSIIRKRLNIEVLDETKFFEEADIPNCKHGPCLLFSNSLGEKWFSCAIYQHEHKLDENCFDSWPSPFQIIDAIKDNSGEAQFWFTENVLSLISNLIKENSINSILCVGTPILFGWLKKLNLQNLFLLDFDDRLSKFYFPQEFARFSILNCYFYLTEGKENLIKFFEKCDERLLFICDPPFGIQITPLIRTINKLELIFKEIKSSSFNKILFLPYFAEKYLNNTNMSMVDYKVTYTNHKEFSKLNKSTVRIFTNISNKLFKLPKEEGYYFCEICQRFVCEENKHCFKCGYCTSLAVNQHYKTKKPSAIHQKNFLLDFNQINYNFFNNKYDGYDDIYCRYLERFNNFITFTSPTIISGRNETATKEGFPFNCLGVLLLGLVVISFVFGYLKKKKNLKDSQKEIEVSNPENSQLKKEEKFISIKSEREISLESKRYNEGRIILKKDDNNEEKKEIDDDLK</sequence>
<dbReference type="GO" id="GO:0008988">
    <property type="term" value="F:rRNA (adenine-N6-)-methyltransferase activity"/>
    <property type="evidence" value="ECO:0007669"/>
    <property type="project" value="InterPro"/>
</dbReference>
<proteinExistence type="predicted"/>
<name>A0A915NLZ3_9BILA</name>
<dbReference type="Proteomes" id="UP000887560">
    <property type="component" value="Unplaced"/>
</dbReference>
<keyword evidence="2" id="KW-1185">Reference proteome</keyword>
<dbReference type="PANTHER" id="PTHR13493">
    <property type="entry name" value="ZINC FINGER CCHC DOMAIN-CONTAINING"/>
    <property type="match status" value="1"/>
</dbReference>
<keyword evidence="1" id="KW-0812">Transmembrane</keyword>
<accession>A0A915NLZ3</accession>
<evidence type="ECO:0000256" key="1">
    <source>
        <dbReference type="SAM" id="Phobius"/>
    </source>
</evidence>
<keyword evidence="1" id="KW-0472">Membrane</keyword>
<dbReference type="PANTHER" id="PTHR13493:SF3">
    <property type="entry name" value="RRNA N6-ADENOSINE-METHYLTRANSFERASE ZCCHC4"/>
    <property type="match status" value="1"/>
</dbReference>
<feature type="transmembrane region" description="Helical" evidence="1">
    <location>
        <begin position="383"/>
        <end position="405"/>
    </location>
</feature>
<evidence type="ECO:0000313" key="2">
    <source>
        <dbReference type="Proteomes" id="UP000887560"/>
    </source>
</evidence>
<reference evidence="3" key="1">
    <citation type="submission" date="2022-11" db="UniProtKB">
        <authorList>
            <consortium name="WormBaseParasite"/>
        </authorList>
    </citation>
    <scope>IDENTIFICATION</scope>
</reference>
<dbReference type="WBParaSite" id="scf7180000418905.g3091">
    <property type="protein sequence ID" value="scf7180000418905.g3091"/>
    <property type="gene ID" value="scf7180000418905.g3091"/>
</dbReference>
<keyword evidence="1" id="KW-1133">Transmembrane helix</keyword>
<dbReference type="InterPro" id="IPR039846">
    <property type="entry name" value="ZCCHC4"/>
</dbReference>